<protein>
    <submittedName>
        <fullName evidence="1">Uncharacterized protein</fullName>
    </submittedName>
</protein>
<name>W9SKE0_9ROSA</name>
<reference evidence="2" key="1">
    <citation type="submission" date="2013-01" db="EMBL/GenBank/DDBJ databases">
        <title>Draft Genome Sequence of a Mulberry Tree, Morus notabilis C.K. Schneid.</title>
        <authorList>
            <person name="He N."/>
            <person name="Zhao S."/>
        </authorList>
    </citation>
    <scope>NUCLEOTIDE SEQUENCE</scope>
</reference>
<gene>
    <name evidence="1" type="ORF">L484_019602</name>
</gene>
<evidence type="ECO:0000313" key="1">
    <source>
        <dbReference type="EMBL" id="EXC13644.1"/>
    </source>
</evidence>
<evidence type="ECO:0000313" key="2">
    <source>
        <dbReference type="Proteomes" id="UP000030645"/>
    </source>
</evidence>
<organism evidence="1 2">
    <name type="scientific">Morus notabilis</name>
    <dbReference type="NCBI Taxonomy" id="981085"/>
    <lineage>
        <taxon>Eukaryota</taxon>
        <taxon>Viridiplantae</taxon>
        <taxon>Streptophyta</taxon>
        <taxon>Embryophyta</taxon>
        <taxon>Tracheophyta</taxon>
        <taxon>Spermatophyta</taxon>
        <taxon>Magnoliopsida</taxon>
        <taxon>eudicotyledons</taxon>
        <taxon>Gunneridae</taxon>
        <taxon>Pentapetalae</taxon>
        <taxon>rosids</taxon>
        <taxon>fabids</taxon>
        <taxon>Rosales</taxon>
        <taxon>Moraceae</taxon>
        <taxon>Moreae</taxon>
        <taxon>Morus</taxon>
    </lineage>
</organism>
<accession>W9SKE0</accession>
<dbReference type="AlphaFoldDB" id="W9SKE0"/>
<sequence>MAKPNLFPTFLNLATWDAKSPLEAEYQELRVVLTPSKALRIMASSGFLCPRNQRRRRAQIMLSSGCSQTSGRDSHQLGHIQSPEVYLLVQRKSQLDATVEIPGETLRAYTTDSIQATILALSDRFPKRMLPLST</sequence>
<keyword evidence="2" id="KW-1185">Reference proteome</keyword>
<dbReference type="EMBL" id="KE345753">
    <property type="protein sequence ID" value="EXC13644.1"/>
    <property type="molecule type" value="Genomic_DNA"/>
</dbReference>
<dbReference type="Proteomes" id="UP000030645">
    <property type="component" value="Unassembled WGS sequence"/>
</dbReference>
<proteinExistence type="predicted"/>